<dbReference type="OrthoDB" id="6006530at2"/>
<sequence length="100" mass="11094">MQSPLPQRLKSARKLAKLTQEKLSNKLGFDDRSHGTARISQYETGKHAPDFAMAKKMADALGVPVAYLYCDEEKLADLILAASKLDENQLTMIIESISDL</sequence>
<keyword evidence="3" id="KW-1185">Reference proteome</keyword>
<dbReference type="SMART" id="SM00530">
    <property type="entry name" value="HTH_XRE"/>
    <property type="match status" value="1"/>
</dbReference>
<feature type="domain" description="HTH cro/C1-type" evidence="1">
    <location>
        <begin position="9"/>
        <end position="68"/>
    </location>
</feature>
<proteinExistence type="predicted"/>
<dbReference type="Gene3D" id="1.10.260.40">
    <property type="entry name" value="lambda repressor-like DNA-binding domains"/>
    <property type="match status" value="1"/>
</dbReference>
<organism evidence="2 3">
    <name type="scientific">Marinomonas polaris DSM 16579</name>
    <dbReference type="NCBI Taxonomy" id="1122206"/>
    <lineage>
        <taxon>Bacteria</taxon>
        <taxon>Pseudomonadati</taxon>
        <taxon>Pseudomonadota</taxon>
        <taxon>Gammaproteobacteria</taxon>
        <taxon>Oceanospirillales</taxon>
        <taxon>Oceanospirillaceae</taxon>
        <taxon>Marinomonas</taxon>
    </lineage>
</organism>
<dbReference type="STRING" id="1122206.SAMN02745753_02288"/>
<dbReference type="Proteomes" id="UP000184517">
    <property type="component" value="Unassembled WGS sequence"/>
</dbReference>
<keyword evidence="2" id="KW-0238">DNA-binding</keyword>
<dbReference type="AlphaFoldDB" id="A0A1M5CY01"/>
<gene>
    <name evidence="2" type="ORF">SAMN02745753_02288</name>
</gene>
<dbReference type="GO" id="GO:0003677">
    <property type="term" value="F:DNA binding"/>
    <property type="evidence" value="ECO:0007669"/>
    <property type="project" value="UniProtKB-KW"/>
</dbReference>
<dbReference type="RefSeq" id="WP_072839825.1">
    <property type="nucleotide sequence ID" value="NZ_FQVF01000009.1"/>
</dbReference>
<evidence type="ECO:0000313" key="3">
    <source>
        <dbReference type="Proteomes" id="UP000184517"/>
    </source>
</evidence>
<protein>
    <submittedName>
        <fullName evidence="2">DNA-binding transcriptional regulator, XRE-family HTH domain</fullName>
    </submittedName>
</protein>
<dbReference type="PROSITE" id="PS50943">
    <property type="entry name" value="HTH_CROC1"/>
    <property type="match status" value="1"/>
</dbReference>
<dbReference type="Pfam" id="PF01381">
    <property type="entry name" value="HTH_3"/>
    <property type="match status" value="1"/>
</dbReference>
<dbReference type="InterPro" id="IPR001387">
    <property type="entry name" value="Cro/C1-type_HTH"/>
</dbReference>
<dbReference type="EMBL" id="FQVF01000009">
    <property type="protein sequence ID" value="SHF59576.1"/>
    <property type="molecule type" value="Genomic_DNA"/>
</dbReference>
<evidence type="ECO:0000313" key="2">
    <source>
        <dbReference type="EMBL" id="SHF59576.1"/>
    </source>
</evidence>
<dbReference type="SUPFAM" id="SSF47413">
    <property type="entry name" value="lambda repressor-like DNA-binding domains"/>
    <property type="match status" value="1"/>
</dbReference>
<name>A0A1M5CY01_9GAMM</name>
<dbReference type="InterPro" id="IPR010982">
    <property type="entry name" value="Lambda_DNA-bd_dom_sf"/>
</dbReference>
<dbReference type="CDD" id="cd00093">
    <property type="entry name" value="HTH_XRE"/>
    <property type="match status" value="1"/>
</dbReference>
<accession>A0A1M5CY01</accession>
<evidence type="ECO:0000259" key="1">
    <source>
        <dbReference type="PROSITE" id="PS50943"/>
    </source>
</evidence>
<reference evidence="3" key="1">
    <citation type="submission" date="2016-11" db="EMBL/GenBank/DDBJ databases">
        <authorList>
            <person name="Varghese N."/>
            <person name="Submissions S."/>
        </authorList>
    </citation>
    <scope>NUCLEOTIDE SEQUENCE [LARGE SCALE GENOMIC DNA]</scope>
    <source>
        <strain evidence="3">DSM 16579</strain>
    </source>
</reference>